<evidence type="ECO:0008006" key="3">
    <source>
        <dbReference type="Google" id="ProtNLM"/>
    </source>
</evidence>
<dbReference type="AlphaFoldDB" id="A0A0D9VCF5"/>
<dbReference type="Proteomes" id="UP000032180">
    <property type="component" value="Chromosome 2"/>
</dbReference>
<reference evidence="2" key="2">
    <citation type="submission" date="2013-12" db="EMBL/GenBank/DDBJ databases">
        <authorList>
            <person name="Yu Y."/>
            <person name="Lee S."/>
            <person name="de Baynast K."/>
            <person name="Wissotski M."/>
            <person name="Liu L."/>
            <person name="Talag J."/>
            <person name="Goicoechea J."/>
            <person name="Angelova A."/>
            <person name="Jetty R."/>
            <person name="Kudrna D."/>
            <person name="Golser W."/>
            <person name="Rivera L."/>
            <person name="Zhang J."/>
            <person name="Wing R."/>
        </authorList>
    </citation>
    <scope>NUCLEOTIDE SEQUENCE</scope>
</reference>
<name>A0A0D9VCF5_9ORYZ</name>
<evidence type="ECO:0000313" key="2">
    <source>
        <dbReference type="Proteomes" id="UP000032180"/>
    </source>
</evidence>
<dbReference type="PANTHER" id="PTHR33110:SF101">
    <property type="entry name" value="OS02G0159800 PROTEIN"/>
    <property type="match status" value="1"/>
</dbReference>
<dbReference type="Gramene" id="LPERR02G03970.1">
    <property type="protein sequence ID" value="LPERR02G03970.1"/>
    <property type="gene ID" value="LPERR02G03970"/>
</dbReference>
<protein>
    <recommendedName>
        <fullName evidence="3">F-box domain-containing protein</fullName>
    </recommendedName>
</protein>
<keyword evidence="2" id="KW-1185">Reference proteome</keyword>
<dbReference type="STRING" id="77586.A0A0D9VCF5"/>
<sequence>MAQKRAQTTSASWQDLPVDIAGELLRRLPSYTDRICFSATWRSTSRHHPTPPPTSPCLSLADGSFFPDDARPFRLPASSSWLASCNGLYLVHHLAAAAGEYVLVDPFSNSTTAMLPLPAASRVRVVDEPIVRRTRSRVEQAHVAAT</sequence>
<dbReference type="EnsemblPlants" id="LPERR02G03970.1">
    <property type="protein sequence ID" value="LPERR02G03970.1"/>
    <property type="gene ID" value="LPERR02G03970"/>
</dbReference>
<evidence type="ECO:0000313" key="1">
    <source>
        <dbReference type="EnsemblPlants" id="LPERR02G03970.1"/>
    </source>
</evidence>
<reference evidence="1 2" key="1">
    <citation type="submission" date="2012-08" db="EMBL/GenBank/DDBJ databases">
        <title>Oryza genome evolution.</title>
        <authorList>
            <person name="Wing R.A."/>
        </authorList>
    </citation>
    <scope>NUCLEOTIDE SEQUENCE</scope>
</reference>
<accession>A0A0D9VCF5</accession>
<reference evidence="1" key="3">
    <citation type="submission" date="2015-04" db="UniProtKB">
        <authorList>
            <consortium name="EnsemblPlants"/>
        </authorList>
    </citation>
    <scope>IDENTIFICATION</scope>
</reference>
<dbReference type="HOGENOM" id="CLU_1952325_0_0_1"/>
<organism evidence="1 2">
    <name type="scientific">Leersia perrieri</name>
    <dbReference type="NCBI Taxonomy" id="77586"/>
    <lineage>
        <taxon>Eukaryota</taxon>
        <taxon>Viridiplantae</taxon>
        <taxon>Streptophyta</taxon>
        <taxon>Embryophyta</taxon>
        <taxon>Tracheophyta</taxon>
        <taxon>Spermatophyta</taxon>
        <taxon>Magnoliopsida</taxon>
        <taxon>Liliopsida</taxon>
        <taxon>Poales</taxon>
        <taxon>Poaceae</taxon>
        <taxon>BOP clade</taxon>
        <taxon>Oryzoideae</taxon>
        <taxon>Oryzeae</taxon>
        <taxon>Oryzinae</taxon>
        <taxon>Leersia</taxon>
    </lineage>
</organism>
<dbReference type="PANTHER" id="PTHR33110">
    <property type="entry name" value="F-BOX/KELCH-REPEAT PROTEIN-RELATED"/>
    <property type="match status" value="1"/>
</dbReference>
<proteinExistence type="predicted"/>